<evidence type="ECO:0008006" key="7">
    <source>
        <dbReference type="Google" id="ProtNLM"/>
    </source>
</evidence>
<feature type="region of interest" description="Disordered" evidence="2">
    <location>
        <begin position="845"/>
        <end position="877"/>
    </location>
</feature>
<keyword evidence="6" id="KW-1185">Reference proteome</keyword>
<dbReference type="Gene3D" id="3.30.1370.50">
    <property type="entry name" value="R3H-like domain"/>
    <property type="match status" value="1"/>
</dbReference>
<dbReference type="SMART" id="SM00393">
    <property type="entry name" value="R3H"/>
    <property type="match status" value="1"/>
</dbReference>
<proteinExistence type="predicted"/>
<evidence type="ECO:0000313" key="6">
    <source>
        <dbReference type="Proteomes" id="UP000005408"/>
    </source>
</evidence>
<evidence type="ECO:0000256" key="2">
    <source>
        <dbReference type="SAM" id="MobiDB-lite"/>
    </source>
</evidence>
<evidence type="ECO:0000313" key="5">
    <source>
        <dbReference type="EnsemblMetazoa" id="G3967.2:cds"/>
    </source>
</evidence>
<accession>A0A8W8N5E7</accession>
<feature type="region of interest" description="Disordered" evidence="2">
    <location>
        <begin position="169"/>
        <end position="299"/>
    </location>
</feature>
<name>A0A8W8N5E7_MAGGI</name>
<feature type="domain" description="SUZ" evidence="4">
    <location>
        <begin position="385"/>
        <end position="457"/>
    </location>
</feature>
<dbReference type="InterPro" id="IPR036867">
    <property type="entry name" value="R3H_dom_sf"/>
</dbReference>
<organism evidence="5 6">
    <name type="scientific">Magallana gigas</name>
    <name type="common">Pacific oyster</name>
    <name type="synonym">Crassostrea gigas</name>
    <dbReference type="NCBI Taxonomy" id="29159"/>
    <lineage>
        <taxon>Eukaryota</taxon>
        <taxon>Metazoa</taxon>
        <taxon>Spiralia</taxon>
        <taxon>Lophotrochozoa</taxon>
        <taxon>Mollusca</taxon>
        <taxon>Bivalvia</taxon>
        <taxon>Autobranchia</taxon>
        <taxon>Pteriomorphia</taxon>
        <taxon>Ostreida</taxon>
        <taxon>Ostreoidea</taxon>
        <taxon>Ostreidae</taxon>
        <taxon>Magallana</taxon>
    </lineage>
</organism>
<feature type="compositionally biased region" description="Low complexity" evidence="2">
    <location>
        <begin position="853"/>
        <end position="864"/>
    </location>
</feature>
<dbReference type="Pfam" id="PF01424">
    <property type="entry name" value="R3H"/>
    <property type="match status" value="1"/>
</dbReference>
<feature type="compositionally biased region" description="Polar residues" evidence="2">
    <location>
        <begin position="1044"/>
        <end position="1054"/>
    </location>
</feature>
<reference evidence="5" key="1">
    <citation type="submission" date="2022-08" db="UniProtKB">
        <authorList>
            <consortium name="EnsemblMetazoa"/>
        </authorList>
    </citation>
    <scope>IDENTIFICATION</scope>
    <source>
        <strain evidence="5">05x7-T-G4-1.051#20</strain>
    </source>
</reference>
<evidence type="ECO:0000259" key="4">
    <source>
        <dbReference type="PROSITE" id="PS51673"/>
    </source>
</evidence>
<feature type="compositionally biased region" description="Polar residues" evidence="2">
    <location>
        <begin position="251"/>
        <end position="260"/>
    </location>
</feature>
<feature type="compositionally biased region" description="Polar residues" evidence="2">
    <location>
        <begin position="196"/>
        <end position="206"/>
    </location>
</feature>
<feature type="compositionally biased region" description="Low complexity" evidence="2">
    <location>
        <begin position="284"/>
        <end position="296"/>
    </location>
</feature>
<feature type="compositionally biased region" description="Low complexity" evidence="2">
    <location>
        <begin position="1067"/>
        <end position="1079"/>
    </location>
</feature>
<keyword evidence="1" id="KW-0597">Phosphoprotein</keyword>
<evidence type="ECO:0000256" key="1">
    <source>
        <dbReference type="ARBA" id="ARBA00022553"/>
    </source>
</evidence>
<dbReference type="Proteomes" id="UP000005408">
    <property type="component" value="Unassembled WGS sequence"/>
</dbReference>
<dbReference type="EnsemblMetazoa" id="G3967.2">
    <property type="protein sequence ID" value="G3967.2:cds"/>
    <property type="gene ID" value="G3967"/>
</dbReference>
<dbReference type="CDD" id="cd02642">
    <property type="entry name" value="R3H_encore_like"/>
    <property type="match status" value="1"/>
</dbReference>
<dbReference type="AlphaFoldDB" id="A0A8W8N5E7"/>
<dbReference type="InterPro" id="IPR001374">
    <property type="entry name" value="R3H_dom"/>
</dbReference>
<feature type="compositionally biased region" description="Polar residues" evidence="2">
    <location>
        <begin position="218"/>
        <end position="228"/>
    </location>
</feature>
<dbReference type="InterPro" id="IPR051937">
    <property type="entry name" value="R3H_domain_containing"/>
</dbReference>
<feature type="compositionally biased region" description="Polar residues" evidence="2">
    <location>
        <begin position="177"/>
        <end position="187"/>
    </location>
</feature>
<dbReference type="PANTHER" id="PTHR15672">
    <property type="entry name" value="CAMP-REGULATED PHOSPHOPROTEIN 21 RELATED R3H DOMAIN CONTAINING PROTEIN"/>
    <property type="match status" value="1"/>
</dbReference>
<feature type="compositionally biased region" description="Polar residues" evidence="2">
    <location>
        <begin position="531"/>
        <end position="553"/>
    </location>
</feature>
<feature type="domain" description="R3H" evidence="3">
    <location>
        <begin position="321"/>
        <end position="384"/>
    </location>
</feature>
<feature type="region of interest" description="Disordered" evidence="2">
    <location>
        <begin position="472"/>
        <end position="580"/>
    </location>
</feature>
<sequence>MKFLNCQAHFTSNPHIHQSQFADEGIEIDNGNCISHTFSLETEERRSQLGRSSNGVVNTSKSLRWDKCASVKVVGAADQPNRVLDHRLARYTVCGCQPQCSGEYVLYKQKALNRVFLYTGRDKDADLGYNTPPIICIEALPMTMATETLQSQDSRGSGIKSAVLCKQSEIEEEEQDTSPGSDQSDATITAGDKDSQGQGENSSEIVQSDGCILEEPNLSASQNGTQKMKQLKRSGKAFEESPSPDPHMLTPESSSNGLTPSSHSQSSSRERLNKCGSQGSEAGSSCLSRDSSFDSSPYKDSTGINLEDFIHKTINKSPKDRNMLLKLETDLINFINEPKHHYLKFPQMSSYDRMLVHRIAAYFGLDHNVDQTGKCVIVNKTSNKRIPDFSFKEHIDNLDSAPKVKSIIQRENKSLDDRDIYTRNLDKPSLAHTKARSFEERRKRYEKVRSKIFNSCDADPCQEPMAFTEDEMKNGIPNIKKPIRPSSISRGSEGHPWSSTDSSGYGTDCSTKSKGIPKANSFGGVPHSQHIKTASKSQSLCKADSMNSGTASPGLQRHFATPPGSRSGSSPLSCSSSTGPIQSPIHHGFLAGQGQNQALWVASDYRNIPPGAIIINPQTGQPYSNPDGSVYTHNPNLPLPNGQPPTSMYQTSEGWTHNSVPDGLGGTELCKHLSAMNLSHQSSLDSVGEPPGPQTSIQYIMAAQGQVPSVNMPQQSYTVAQPPFNQGLQNMNGQPTVRYVYPVNYQNQCQHQMSGDMPAQTYPPCSTQGYGNQYGTSYNSYPVVASQAMDTFVNYSQTTYPVAQSENNMTYSSYPVQYSSGQPQPQQVFYPSTPNIQQGVSNYTFGSSQGHYQTSPPSQQTLSSANGHLQTVPQGGVIPLPGNLTTPTSSQYVYPTIPPFQGQPRVANPQIVQYQNMQNQPGLSTAAGSHSQPIPVIRGLQMNMQMAQIPGVMSQSQNAAQGGPVTVSAKGCTYEASLPKKDSDKQEYVLGGVGSLGSPLVAGPRQLGQIMRPPTQIQADLQLIGQPSIRQQIPLQPVLHQQKPRMSNQPSSKPQKLRKSGSKDGSESGSSQSVECESPSVECLEVHGLPSDLSQEAVEEALSDLTSLGIQIERQNEDSQTPTILALLPSNISAADLIETHSNRLYQLRMCNLDD</sequence>
<dbReference type="PANTHER" id="PTHR15672:SF8">
    <property type="entry name" value="PROTEIN ENCORE"/>
    <property type="match status" value="1"/>
</dbReference>
<dbReference type="InterPro" id="IPR024771">
    <property type="entry name" value="SUZ"/>
</dbReference>
<feature type="compositionally biased region" description="Polar residues" evidence="2">
    <location>
        <begin position="497"/>
        <end position="513"/>
    </location>
</feature>
<feature type="region of interest" description="Disordered" evidence="2">
    <location>
        <begin position="1040"/>
        <end position="1079"/>
    </location>
</feature>
<dbReference type="PROSITE" id="PS51061">
    <property type="entry name" value="R3H"/>
    <property type="match status" value="1"/>
</dbReference>
<feature type="compositionally biased region" description="Low complexity" evidence="2">
    <location>
        <begin position="562"/>
        <end position="580"/>
    </location>
</feature>
<protein>
    <recommendedName>
        <fullName evidence="7">R3H domain-containing protein 2</fullName>
    </recommendedName>
</protein>
<dbReference type="SUPFAM" id="SSF82708">
    <property type="entry name" value="R3H domain"/>
    <property type="match status" value="1"/>
</dbReference>
<dbReference type="GO" id="GO:0003676">
    <property type="term" value="F:nucleic acid binding"/>
    <property type="evidence" value="ECO:0007669"/>
    <property type="project" value="UniProtKB-UniRule"/>
</dbReference>
<dbReference type="PROSITE" id="PS51673">
    <property type="entry name" value="SUZ"/>
    <property type="match status" value="1"/>
</dbReference>
<evidence type="ECO:0000259" key="3">
    <source>
        <dbReference type="PROSITE" id="PS51061"/>
    </source>
</evidence>